<feature type="transmembrane region" description="Helical" evidence="6">
    <location>
        <begin position="129"/>
        <end position="149"/>
    </location>
</feature>
<feature type="transmembrane region" description="Helical" evidence="6">
    <location>
        <begin position="201"/>
        <end position="221"/>
    </location>
</feature>
<sequence length="450" mass="47988">MGADTVRPKDADDDAGRRREQRGWYFYDWAVSVYSTSVLTVFLGPYLTTVAESAADPDGFVHPLGIPVRAGSFFAYSVSLSIIAAVLVMPLAGAAADRTGRKKPLLAVSAYLGAAATAGMFFLDGDRYLLGGLLLVVANASLAVSMALYNAYLPQIAEPDERDAVSSRGWAFGYASGALVLVLNLVLYSAHDSFGLSEGEAVRICLGSAGLWWGAFTLVPLRRLRDRRTAPADRVASIGGWRQLVSTLRDMRRHPLTLAFLLAYLVYNDGVQTVISQASVYGSKELGLDQTTLIVAVLLVQLLAVAGALGMGRLARVHGAKRTILGSLVAWTVTIGAGYFLPAGAPVWFFALAAGIGLVLGGTQALSRSLFSHLVPRGKEAEYFSAYELSDRGMSWLGPLVFGLTYQLTGSYRDAIVSLVAFFALGFVLLARVPVRRAVAAAGNPVPDRI</sequence>
<feature type="transmembrane region" description="Helical" evidence="6">
    <location>
        <begin position="105"/>
        <end position="123"/>
    </location>
</feature>
<dbReference type="PANTHER" id="PTHR23519:SF1">
    <property type="entry name" value="AUTOPHAGY-RELATED PROTEIN 22"/>
    <property type="match status" value="1"/>
</dbReference>
<proteinExistence type="predicted"/>
<feature type="transmembrane region" description="Helical" evidence="6">
    <location>
        <begin position="73"/>
        <end position="93"/>
    </location>
</feature>
<comment type="caution">
    <text evidence="7">The sequence shown here is derived from an EMBL/GenBank/DDBJ whole genome shotgun (WGS) entry which is preliminary data.</text>
</comment>
<organism evidence="7 8">
    <name type="scientific">Streptomyces solicavernae</name>
    <dbReference type="NCBI Taxonomy" id="3043614"/>
    <lineage>
        <taxon>Bacteria</taxon>
        <taxon>Bacillati</taxon>
        <taxon>Actinomycetota</taxon>
        <taxon>Actinomycetes</taxon>
        <taxon>Kitasatosporales</taxon>
        <taxon>Streptomycetaceae</taxon>
        <taxon>Streptomyces</taxon>
    </lineage>
</organism>
<dbReference type="SUPFAM" id="SSF103473">
    <property type="entry name" value="MFS general substrate transporter"/>
    <property type="match status" value="1"/>
</dbReference>
<dbReference type="Pfam" id="PF11700">
    <property type="entry name" value="ATG22"/>
    <property type="match status" value="1"/>
</dbReference>
<evidence type="ECO:0000313" key="8">
    <source>
        <dbReference type="Proteomes" id="UP001224661"/>
    </source>
</evidence>
<evidence type="ECO:0000256" key="4">
    <source>
        <dbReference type="ARBA" id="ARBA00022989"/>
    </source>
</evidence>
<protein>
    <submittedName>
        <fullName evidence="7">MFS transporter</fullName>
    </submittedName>
</protein>
<reference evidence="7 8" key="1">
    <citation type="submission" date="2023-05" db="EMBL/GenBank/DDBJ databases">
        <title>Draft genome sequence of Streptomyces sp. B-S-A8 isolated from a cave soil in Thailand.</title>
        <authorList>
            <person name="Chamroensaksri N."/>
            <person name="Muangham S."/>
        </authorList>
    </citation>
    <scope>NUCLEOTIDE SEQUENCE [LARGE SCALE GENOMIC DNA]</scope>
    <source>
        <strain evidence="7 8">B-S-A8</strain>
    </source>
</reference>
<evidence type="ECO:0000256" key="5">
    <source>
        <dbReference type="ARBA" id="ARBA00023136"/>
    </source>
</evidence>
<feature type="transmembrane region" description="Helical" evidence="6">
    <location>
        <begin position="415"/>
        <end position="435"/>
    </location>
</feature>
<dbReference type="PANTHER" id="PTHR23519">
    <property type="entry name" value="AUTOPHAGY-RELATED PROTEIN 22"/>
    <property type="match status" value="1"/>
</dbReference>
<keyword evidence="2" id="KW-0813">Transport</keyword>
<keyword evidence="3 6" id="KW-0812">Transmembrane</keyword>
<dbReference type="RefSeq" id="WP_282512820.1">
    <property type="nucleotide sequence ID" value="NZ_JASCIR010000007.1"/>
</dbReference>
<evidence type="ECO:0000256" key="6">
    <source>
        <dbReference type="SAM" id="Phobius"/>
    </source>
</evidence>
<name>A0ABT6RQI0_9ACTN</name>
<dbReference type="Proteomes" id="UP001224661">
    <property type="component" value="Unassembled WGS sequence"/>
</dbReference>
<keyword evidence="8" id="KW-1185">Reference proteome</keyword>
<feature type="transmembrane region" description="Helical" evidence="6">
    <location>
        <begin position="170"/>
        <end position="189"/>
    </location>
</feature>
<evidence type="ECO:0000256" key="1">
    <source>
        <dbReference type="ARBA" id="ARBA00004127"/>
    </source>
</evidence>
<dbReference type="Gene3D" id="1.20.1250.20">
    <property type="entry name" value="MFS general substrate transporter like domains"/>
    <property type="match status" value="2"/>
</dbReference>
<feature type="transmembrane region" description="Helical" evidence="6">
    <location>
        <begin position="323"/>
        <end position="341"/>
    </location>
</feature>
<dbReference type="InterPro" id="IPR050495">
    <property type="entry name" value="ATG22/LtaA_families"/>
</dbReference>
<comment type="subcellular location">
    <subcellularLocation>
        <location evidence="1">Endomembrane system</location>
        <topology evidence="1">Multi-pass membrane protein</topology>
    </subcellularLocation>
</comment>
<keyword evidence="4 6" id="KW-1133">Transmembrane helix</keyword>
<evidence type="ECO:0000256" key="2">
    <source>
        <dbReference type="ARBA" id="ARBA00022448"/>
    </source>
</evidence>
<accession>A0ABT6RQI0</accession>
<keyword evidence="5 6" id="KW-0472">Membrane</keyword>
<evidence type="ECO:0000256" key="3">
    <source>
        <dbReference type="ARBA" id="ARBA00022692"/>
    </source>
</evidence>
<feature type="transmembrane region" description="Helical" evidence="6">
    <location>
        <begin position="258"/>
        <end position="280"/>
    </location>
</feature>
<dbReference type="InterPro" id="IPR024671">
    <property type="entry name" value="Atg22-like"/>
</dbReference>
<dbReference type="InterPro" id="IPR036259">
    <property type="entry name" value="MFS_trans_sf"/>
</dbReference>
<feature type="transmembrane region" description="Helical" evidence="6">
    <location>
        <begin position="26"/>
        <end position="47"/>
    </location>
</feature>
<feature type="transmembrane region" description="Helical" evidence="6">
    <location>
        <begin position="292"/>
        <end position="311"/>
    </location>
</feature>
<dbReference type="EMBL" id="JASCIR010000007">
    <property type="protein sequence ID" value="MDI3386683.1"/>
    <property type="molecule type" value="Genomic_DNA"/>
</dbReference>
<evidence type="ECO:0000313" key="7">
    <source>
        <dbReference type="EMBL" id="MDI3386683.1"/>
    </source>
</evidence>
<gene>
    <name evidence="7" type="ORF">QIS99_10765</name>
</gene>